<dbReference type="Proteomes" id="UP000593572">
    <property type="component" value="Unassembled WGS sequence"/>
</dbReference>
<dbReference type="AlphaFoldDB" id="A0A7J8NEZ7"/>
<sequence>MDDDVKAIAEGIRNYLRIRVKIDIRQSRKRKKKLIAGREEGASFKIGYFIESSTMAGGSGENEGENDGKKMFGSNLMRNDRANLRLNLYGKSKQILNDEGCKSDLMEVGLSEENQPIIVREGKKRPRPNNDSVGSPNEELRWKNEVKKGQIIQTAEPAGQTNVERSRMERIRRKYGVNGFDVSAQGSR</sequence>
<protein>
    <submittedName>
        <fullName evidence="2">Uncharacterized protein</fullName>
    </submittedName>
</protein>
<comment type="caution">
    <text evidence="2">The sequence shown here is derived from an EMBL/GenBank/DDBJ whole genome shotgun (WGS) entry which is preliminary data.</text>
</comment>
<proteinExistence type="predicted"/>
<accession>A0A7J8NEZ7</accession>
<reference evidence="2 3" key="1">
    <citation type="journal article" date="2019" name="Genome Biol. Evol.">
        <title>Insights into the evolution of the New World diploid cottons (Gossypium, subgenus Houzingenia) based on genome sequencing.</title>
        <authorList>
            <person name="Grover C.E."/>
            <person name="Arick M.A. 2nd"/>
            <person name="Thrash A."/>
            <person name="Conover J.L."/>
            <person name="Sanders W.S."/>
            <person name="Peterson D.G."/>
            <person name="Frelichowski J.E."/>
            <person name="Scheffler J.A."/>
            <person name="Scheffler B.E."/>
            <person name="Wendel J.F."/>
        </authorList>
    </citation>
    <scope>NUCLEOTIDE SEQUENCE [LARGE SCALE GENOMIC DNA]</scope>
    <source>
        <strain evidence="2">157</strain>
        <tissue evidence="2">Leaf</tissue>
    </source>
</reference>
<evidence type="ECO:0000313" key="3">
    <source>
        <dbReference type="Proteomes" id="UP000593572"/>
    </source>
</evidence>
<gene>
    <name evidence="2" type="ORF">Golob_025298</name>
</gene>
<evidence type="ECO:0000313" key="2">
    <source>
        <dbReference type="EMBL" id="MBA0575444.1"/>
    </source>
</evidence>
<dbReference type="EMBL" id="JABEZX010187756">
    <property type="protein sequence ID" value="MBA0575444.1"/>
    <property type="molecule type" value="Genomic_DNA"/>
</dbReference>
<keyword evidence="3" id="KW-1185">Reference proteome</keyword>
<name>A0A7J8NEZ7_9ROSI</name>
<feature type="region of interest" description="Disordered" evidence="1">
    <location>
        <begin position="119"/>
        <end position="141"/>
    </location>
</feature>
<organism evidence="2 3">
    <name type="scientific">Gossypium lobatum</name>
    <dbReference type="NCBI Taxonomy" id="34289"/>
    <lineage>
        <taxon>Eukaryota</taxon>
        <taxon>Viridiplantae</taxon>
        <taxon>Streptophyta</taxon>
        <taxon>Embryophyta</taxon>
        <taxon>Tracheophyta</taxon>
        <taxon>Spermatophyta</taxon>
        <taxon>Magnoliopsida</taxon>
        <taxon>eudicotyledons</taxon>
        <taxon>Gunneridae</taxon>
        <taxon>Pentapetalae</taxon>
        <taxon>rosids</taxon>
        <taxon>malvids</taxon>
        <taxon>Malvales</taxon>
        <taxon>Malvaceae</taxon>
        <taxon>Malvoideae</taxon>
        <taxon>Gossypium</taxon>
    </lineage>
</organism>
<evidence type="ECO:0000256" key="1">
    <source>
        <dbReference type="SAM" id="MobiDB-lite"/>
    </source>
</evidence>
<feature type="non-terminal residue" evidence="2">
    <location>
        <position position="1"/>
    </location>
</feature>